<dbReference type="PANTHER" id="PTHR30046">
    <property type="entry name" value="FLAGELLAR M-RING PROTEIN"/>
    <property type="match status" value="1"/>
</dbReference>
<accession>A0A517N6H1</accession>
<keyword evidence="4" id="KW-0812">Transmembrane</keyword>
<keyword evidence="4" id="KW-1133">Transmembrane helix</keyword>
<keyword evidence="6" id="KW-0282">Flagellum</keyword>
<feature type="transmembrane region" description="Helical" evidence="4">
    <location>
        <begin position="20"/>
        <end position="41"/>
    </location>
</feature>
<evidence type="ECO:0000256" key="1">
    <source>
        <dbReference type="ARBA" id="ARBA00004370"/>
    </source>
</evidence>
<dbReference type="EMBL" id="CP036525">
    <property type="protein sequence ID" value="QDT02739.1"/>
    <property type="molecule type" value="Genomic_DNA"/>
</dbReference>
<feature type="domain" description="Flagellar M-ring N-terminal" evidence="5">
    <location>
        <begin position="79"/>
        <end position="216"/>
    </location>
</feature>
<feature type="region of interest" description="Disordered" evidence="3">
    <location>
        <begin position="276"/>
        <end position="312"/>
    </location>
</feature>
<dbReference type="PANTHER" id="PTHR30046:SF0">
    <property type="entry name" value="FLAGELLAR M-RING PROTEIN"/>
    <property type="match status" value="1"/>
</dbReference>
<dbReference type="InterPro" id="IPR043427">
    <property type="entry name" value="YscJ/FliF"/>
</dbReference>
<dbReference type="Gene3D" id="3.30.300.30">
    <property type="match status" value="1"/>
</dbReference>
<name>A0A517N6H1_9BACT</name>
<keyword evidence="6" id="KW-0969">Cilium</keyword>
<reference evidence="6 7" key="1">
    <citation type="submission" date="2019-02" db="EMBL/GenBank/DDBJ databases">
        <title>Deep-cultivation of Planctomycetes and their phenomic and genomic characterization uncovers novel biology.</title>
        <authorList>
            <person name="Wiegand S."/>
            <person name="Jogler M."/>
            <person name="Boedeker C."/>
            <person name="Pinto D."/>
            <person name="Vollmers J."/>
            <person name="Rivas-Marin E."/>
            <person name="Kohn T."/>
            <person name="Peeters S.H."/>
            <person name="Heuer A."/>
            <person name="Rast P."/>
            <person name="Oberbeckmann S."/>
            <person name="Bunk B."/>
            <person name="Jeske O."/>
            <person name="Meyerdierks A."/>
            <person name="Storesund J.E."/>
            <person name="Kallscheuer N."/>
            <person name="Luecker S."/>
            <person name="Lage O.M."/>
            <person name="Pohl T."/>
            <person name="Merkel B.J."/>
            <person name="Hornburger P."/>
            <person name="Mueller R.-W."/>
            <person name="Bruemmer F."/>
            <person name="Labrenz M."/>
            <person name="Spormann A.M."/>
            <person name="Op den Camp H."/>
            <person name="Overmann J."/>
            <person name="Amann R."/>
            <person name="Jetten M.S.M."/>
            <person name="Mascher T."/>
            <person name="Medema M.H."/>
            <person name="Devos D.P."/>
            <person name="Kaster A.-K."/>
            <person name="Ovreas L."/>
            <person name="Rohde M."/>
            <person name="Galperin M.Y."/>
            <person name="Jogler C."/>
        </authorList>
    </citation>
    <scope>NUCLEOTIDE SEQUENCE [LARGE SCALE GENOMIC DNA]</scope>
    <source>
        <strain evidence="6 7">K22_7</strain>
    </source>
</reference>
<dbReference type="InterPro" id="IPR006182">
    <property type="entry name" value="FliF_N_dom"/>
</dbReference>
<keyword evidence="2 4" id="KW-0472">Membrane</keyword>
<proteinExistence type="predicted"/>
<dbReference type="Proteomes" id="UP000318538">
    <property type="component" value="Chromosome"/>
</dbReference>
<protein>
    <submittedName>
        <fullName evidence="6">Flagellar MS-ring protein</fullName>
    </submittedName>
</protein>
<dbReference type="OrthoDB" id="268872at2"/>
<dbReference type="GO" id="GO:0016020">
    <property type="term" value="C:membrane"/>
    <property type="evidence" value="ECO:0007669"/>
    <property type="project" value="UniProtKB-SubCell"/>
</dbReference>
<comment type="subcellular location">
    <subcellularLocation>
        <location evidence="1">Membrane</location>
    </subcellularLocation>
</comment>
<dbReference type="InterPro" id="IPR045851">
    <property type="entry name" value="AMP-bd_C_sf"/>
</dbReference>
<dbReference type="AlphaFoldDB" id="A0A517N6H1"/>
<evidence type="ECO:0000256" key="2">
    <source>
        <dbReference type="ARBA" id="ARBA00023136"/>
    </source>
</evidence>
<evidence type="ECO:0000256" key="3">
    <source>
        <dbReference type="SAM" id="MobiDB-lite"/>
    </source>
</evidence>
<organism evidence="6 7">
    <name type="scientific">Rubripirellula lacrimiformis</name>
    <dbReference type="NCBI Taxonomy" id="1930273"/>
    <lineage>
        <taxon>Bacteria</taxon>
        <taxon>Pseudomonadati</taxon>
        <taxon>Planctomycetota</taxon>
        <taxon>Planctomycetia</taxon>
        <taxon>Pirellulales</taxon>
        <taxon>Pirellulaceae</taxon>
        <taxon>Rubripirellula</taxon>
    </lineage>
</organism>
<dbReference type="RefSeq" id="WP_145168547.1">
    <property type="nucleotide sequence ID" value="NZ_CP036525.1"/>
</dbReference>
<keyword evidence="7" id="KW-1185">Reference proteome</keyword>
<evidence type="ECO:0000313" key="7">
    <source>
        <dbReference type="Proteomes" id="UP000318538"/>
    </source>
</evidence>
<evidence type="ECO:0000256" key="4">
    <source>
        <dbReference type="SAM" id="Phobius"/>
    </source>
</evidence>
<keyword evidence="6" id="KW-0966">Cell projection</keyword>
<sequence>MNFLKQSTDQARQVFASMPVQSRVITGMLVVAIAIGLAFLVRGDATAGREYLFGGKVFSDQELAAMEMSFSRAGLNDWKRDGTRMMIPASSKDIYVAAMGESTTLPMSLNTHVQEAIKATTVFDSSELHNARFDAGREMDLSRSIASMADIKAATVVHDRGERQGLGREISQTASVFIQPEGTAPLSKHRRMAIQELVKGAYAGMKVEDVVVTDANDLSGSSIADDDDPVLRKKREYESETEKKVRNLLIGFPAQIAVSAEVDPTMDVEKTTLKYDAEPTNLSNKQRKIETTNTKQPPQGVPGAQPNAIGNRSASLADNVETMKSKEDERETRGVAGQQYENSRVASLQITRVRVSIGLPRSYYVALHTQKFLAKEPDKTIDDVPPMDETTYETLKSETTTKIQSAVAPLLPEVSAGADRFPLVEVFDYYDLPGPPAIEPDTTKIALAWLAESWQTIALVFLGLAALLVARSAASGAADSTPPEFREGFGLDLPAPAPEVETPKDDPDTMTITGGSLKDELLQLVEGNPEVAANVIRGWVGEAA</sequence>
<evidence type="ECO:0000259" key="5">
    <source>
        <dbReference type="Pfam" id="PF01514"/>
    </source>
</evidence>
<dbReference type="KEGG" id="rlc:K227x_11170"/>
<dbReference type="Pfam" id="PF01514">
    <property type="entry name" value="YscJ_FliF"/>
    <property type="match status" value="1"/>
</dbReference>
<evidence type="ECO:0000313" key="6">
    <source>
        <dbReference type="EMBL" id="QDT02739.1"/>
    </source>
</evidence>
<gene>
    <name evidence="6" type="ORF">K227x_11170</name>
</gene>